<dbReference type="Gramene" id="ABO97030">
    <property type="protein sequence ID" value="ABO97030"/>
    <property type="gene ID" value="OSTLU_8062"/>
</dbReference>
<organism evidence="1 2">
    <name type="scientific">Ostreococcus lucimarinus (strain CCE9901)</name>
    <dbReference type="NCBI Taxonomy" id="436017"/>
    <lineage>
        <taxon>Eukaryota</taxon>
        <taxon>Viridiplantae</taxon>
        <taxon>Chlorophyta</taxon>
        <taxon>Mamiellophyceae</taxon>
        <taxon>Mamiellales</taxon>
        <taxon>Bathycoccaceae</taxon>
        <taxon>Ostreococcus</taxon>
    </lineage>
</organism>
<dbReference type="SUPFAM" id="SSF89919">
    <property type="entry name" value="Ribosome-binding factor A, RbfA"/>
    <property type="match status" value="1"/>
</dbReference>
<name>A4S0F7_OSTLU</name>
<sequence>VVAMAHPRRVQKVQQQMRREISSMMQSDKNLRAMISPEERMGVDHMLSVMATVADVEVSNDLQVVKVYVSILGDERGKNNAIKGMKRMEQYVRRKIGRRMSLRLTPEIRFIYDDSFERGQKVSALLDEIRLENRNKTAKKYGKDALMSVEDVIAERGEVEDEDESEWGMDD</sequence>
<dbReference type="InterPro" id="IPR023799">
    <property type="entry name" value="RbfA_dom_sf"/>
</dbReference>
<dbReference type="GeneID" id="5002945"/>
<dbReference type="STRING" id="436017.A4S0F7"/>
<dbReference type="GO" id="GO:0006364">
    <property type="term" value="P:rRNA processing"/>
    <property type="evidence" value="ECO:0007669"/>
    <property type="project" value="InterPro"/>
</dbReference>
<dbReference type="AlphaFoldDB" id="A4S0F7"/>
<dbReference type="Gene3D" id="3.30.300.20">
    <property type="match status" value="1"/>
</dbReference>
<dbReference type="HOGENOM" id="CLU_089475_2_0_1"/>
<dbReference type="OMA" id="RAPNQNS"/>
<dbReference type="PANTHER" id="PTHR33515:SF1">
    <property type="entry name" value="RIBOSOME-BINDING FACTOR A, CHLOROPLASTIC-RELATED"/>
    <property type="match status" value="1"/>
</dbReference>
<gene>
    <name evidence="1" type="ORF">OSTLU_8062</name>
</gene>
<dbReference type="GO" id="GO:0009507">
    <property type="term" value="C:chloroplast"/>
    <property type="evidence" value="ECO:0007669"/>
    <property type="project" value="EnsemblPlants"/>
</dbReference>
<feature type="non-terminal residue" evidence="1">
    <location>
        <position position="1"/>
    </location>
</feature>
<reference evidence="1 2" key="1">
    <citation type="journal article" date="2007" name="Proc. Natl. Acad. Sci. U.S.A.">
        <title>The tiny eukaryote Ostreococcus provides genomic insights into the paradox of plankton speciation.</title>
        <authorList>
            <person name="Palenik B."/>
            <person name="Grimwood J."/>
            <person name="Aerts A."/>
            <person name="Rouze P."/>
            <person name="Salamov A."/>
            <person name="Putnam N."/>
            <person name="Dupont C."/>
            <person name="Jorgensen R."/>
            <person name="Derelle E."/>
            <person name="Rombauts S."/>
            <person name="Zhou K."/>
            <person name="Otillar R."/>
            <person name="Merchant S.S."/>
            <person name="Podell S."/>
            <person name="Gaasterland T."/>
            <person name="Napoli C."/>
            <person name="Gendler K."/>
            <person name="Manuell A."/>
            <person name="Tai V."/>
            <person name="Vallon O."/>
            <person name="Piganeau G."/>
            <person name="Jancek S."/>
            <person name="Heijde M."/>
            <person name="Jabbari K."/>
            <person name="Bowler C."/>
            <person name="Lohr M."/>
            <person name="Robbens S."/>
            <person name="Werner G."/>
            <person name="Dubchak I."/>
            <person name="Pazour G.J."/>
            <person name="Ren Q."/>
            <person name="Paulsen I."/>
            <person name="Delwiche C."/>
            <person name="Schmutz J."/>
            <person name="Rokhsar D."/>
            <person name="Van de Peer Y."/>
            <person name="Moreau H."/>
            <person name="Grigoriev I.V."/>
        </authorList>
    </citation>
    <scope>NUCLEOTIDE SEQUENCE [LARGE SCALE GENOMIC DNA]</scope>
    <source>
        <strain evidence="1 2">CCE9901</strain>
    </source>
</reference>
<evidence type="ECO:0000313" key="2">
    <source>
        <dbReference type="Proteomes" id="UP000001568"/>
    </source>
</evidence>
<dbReference type="InterPro" id="IPR015946">
    <property type="entry name" value="KH_dom-like_a/b"/>
</dbReference>
<dbReference type="GO" id="GO:0043024">
    <property type="term" value="F:ribosomal small subunit binding"/>
    <property type="evidence" value="ECO:0007669"/>
    <property type="project" value="TreeGrafter"/>
</dbReference>
<dbReference type="PANTHER" id="PTHR33515">
    <property type="entry name" value="RIBOSOME-BINDING FACTOR A, CHLOROPLASTIC-RELATED"/>
    <property type="match status" value="1"/>
</dbReference>
<dbReference type="NCBIfam" id="TIGR00082">
    <property type="entry name" value="rbfA"/>
    <property type="match status" value="1"/>
</dbReference>
<accession>A4S0F7</accession>
<dbReference type="Proteomes" id="UP000001568">
    <property type="component" value="Chromosome 7"/>
</dbReference>
<dbReference type="PROSITE" id="PS01319">
    <property type="entry name" value="RBFA"/>
    <property type="match status" value="1"/>
</dbReference>
<dbReference type="OrthoDB" id="2015319at2759"/>
<proteinExistence type="inferred from homology"/>
<evidence type="ECO:0000313" key="1">
    <source>
        <dbReference type="EMBL" id="ABO97030.1"/>
    </source>
</evidence>
<dbReference type="Pfam" id="PF02033">
    <property type="entry name" value="RBFA"/>
    <property type="match status" value="1"/>
</dbReference>
<dbReference type="KEGG" id="olu:OSTLU_8062"/>
<dbReference type="eggNOG" id="ENOG502QUZU">
    <property type="taxonomic scope" value="Eukaryota"/>
</dbReference>
<dbReference type="InterPro" id="IPR020053">
    <property type="entry name" value="Ribosome-bd_factorA_CS"/>
</dbReference>
<evidence type="ECO:0008006" key="3">
    <source>
        <dbReference type="Google" id="ProtNLM"/>
    </source>
</evidence>
<keyword evidence="2" id="KW-1185">Reference proteome</keyword>
<dbReference type="HAMAP" id="MF_00003">
    <property type="entry name" value="RbfA"/>
    <property type="match status" value="1"/>
</dbReference>
<dbReference type="EMBL" id="CP000587">
    <property type="protein sequence ID" value="ABO97030.1"/>
    <property type="molecule type" value="Genomic_DNA"/>
</dbReference>
<dbReference type="InterPro" id="IPR000238">
    <property type="entry name" value="RbfA"/>
</dbReference>
<feature type="non-terminal residue" evidence="1">
    <location>
        <position position="171"/>
    </location>
</feature>
<dbReference type="RefSeq" id="XP_001418737.1">
    <property type="nucleotide sequence ID" value="XM_001418700.1"/>
</dbReference>
<protein>
    <recommendedName>
        <fullName evidence="3">Ribosome-binding factor A</fullName>
    </recommendedName>
</protein>